<feature type="region of interest" description="Disordered" evidence="1">
    <location>
        <begin position="299"/>
        <end position="366"/>
    </location>
</feature>
<evidence type="ECO:0000313" key="2">
    <source>
        <dbReference type="EMBL" id="EFA74802.1"/>
    </source>
</evidence>
<dbReference type="InParanoid" id="D3BUL4"/>
<dbReference type="PANTHER" id="PTHR31126:SF18">
    <property type="entry name" value="PROTEIN-TYROSINE-PHOSPHATASE"/>
    <property type="match status" value="1"/>
</dbReference>
<sequence length="428" mass="46381">MNIEINSNETLHHINNENNTVNSNNNSSNNNNNNNNSNTQTTTTTITTTPATTITPTKQQQQQTNKKNTQTTTPTSTATTTTTNTNSNISKLTTPTSTPPSSINGKSNTNSSSLQQQQQQMQLSQANKIILLQQGPPVLSPPAVFGIVEPQLYRTNSLYPINFPFIKLLGLKTVVQLSPEVPIKAVTTFLEENNINLIHLGLKAWKADWYQSDRCTGGLSASTSELELDVDPGGNNTRYVNEQFIELFDVDLVTLPNRLPQWFIDQQKMLEDEEREYQEEEQQQKLECSSLQKISEISPISTTGAPTTGTPTTGMTTRTPTTGAPTTGTPTTGIPTGTTTLPTTGIPITRTPTTGTPTTGTPSTTTTDISVLVTTTTAPSNNSDNRFDGVVATEPNKDQFSVLLLDSSDILSFAAYHDNPNVSLASNN</sequence>
<dbReference type="Gene3D" id="3.90.190.10">
    <property type="entry name" value="Protein tyrosine phosphatase superfamily"/>
    <property type="match status" value="1"/>
</dbReference>
<dbReference type="GeneID" id="31367303"/>
<dbReference type="Proteomes" id="UP000001396">
    <property type="component" value="Unassembled WGS sequence"/>
</dbReference>
<dbReference type="PANTHER" id="PTHR31126">
    <property type="entry name" value="TYROSINE-PROTEIN PHOSPHATASE"/>
    <property type="match status" value="1"/>
</dbReference>
<reference evidence="2 3" key="1">
    <citation type="journal article" date="2011" name="Genome Res.">
        <title>Phylogeny-wide analysis of social amoeba genomes highlights ancient origins for complex intercellular communication.</title>
        <authorList>
            <person name="Heidel A.J."/>
            <person name="Lawal H.M."/>
            <person name="Felder M."/>
            <person name="Schilde C."/>
            <person name="Helps N.R."/>
            <person name="Tunggal B."/>
            <person name="Rivero F."/>
            <person name="John U."/>
            <person name="Schleicher M."/>
            <person name="Eichinger L."/>
            <person name="Platzer M."/>
            <person name="Noegel A.A."/>
            <person name="Schaap P."/>
            <person name="Gloeckner G."/>
        </authorList>
    </citation>
    <scope>NUCLEOTIDE SEQUENCE [LARGE SCALE GENOMIC DNA]</scope>
    <source>
        <strain evidence="3">ATCC 26659 / Pp 5 / PN500</strain>
    </source>
</reference>
<evidence type="ECO:0000256" key="1">
    <source>
        <dbReference type="SAM" id="MobiDB-lite"/>
    </source>
</evidence>
<dbReference type="AlphaFoldDB" id="D3BUL4"/>
<dbReference type="RefSeq" id="XP_020426936.1">
    <property type="nucleotide sequence ID" value="XM_020582582.1"/>
</dbReference>
<organism evidence="2 3">
    <name type="scientific">Heterostelium pallidum (strain ATCC 26659 / Pp 5 / PN500)</name>
    <name type="common">Cellular slime mold</name>
    <name type="synonym">Polysphondylium pallidum</name>
    <dbReference type="NCBI Taxonomy" id="670386"/>
    <lineage>
        <taxon>Eukaryota</taxon>
        <taxon>Amoebozoa</taxon>
        <taxon>Evosea</taxon>
        <taxon>Eumycetozoa</taxon>
        <taxon>Dictyostelia</taxon>
        <taxon>Acytosteliales</taxon>
        <taxon>Acytosteliaceae</taxon>
        <taxon>Heterostelium</taxon>
    </lineage>
</organism>
<proteinExistence type="predicted"/>
<feature type="region of interest" description="Disordered" evidence="1">
    <location>
        <begin position="1"/>
        <end position="120"/>
    </location>
</feature>
<dbReference type="STRING" id="670386.D3BUL4"/>
<gene>
    <name evidence="2" type="ORF">PPL_11835</name>
</gene>
<evidence type="ECO:0000313" key="3">
    <source>
        <dbReference type="Proteomes" id="UP000001396"/>
    </source>
</evidence>
<protein>
    <submittedName>
        <fullName evidence="2">Uncharacterized protein</fullName>
    </submittedName>
</protein>
<dbReference type="InterPro" id="IPR004861">
    <property type="entry name" value="Siw14-like"/>
</dbReference>
<feature type="compositionally biased region" description="Low complexity" evidence="1">
    <location>
        <begin position="16"/>
        <end position="102"/>
    </location>
</feature>
<keyword evidence="3" id="KW-1185">Reference proteome</keyword>
<dbReference type="GO" id="GO:0016791">
    <property type="term" value="F:phosphatase activity"/>
    <property type="evidence" value="ECO:0007669"/>
    <property type="project" value="TreeGrafter"/>
</dbReference>
<dbReference type="Pfam" id="PF03162">
    <property type="entry name" value="Y_phosphatase2"/>
    <property type="match status" value="1"/>
</dbReference>
<dbReference type="SUPFAM" id="SSF52799">
    <property type="entry name" value="(Phosphotyrosine protein) phosphatases II"/>
    <property type="match status" value="1"/>
</dbReference>
<dbReference type="EMBL" id="ADBJ01000060">
    <property type="protein sequence ID" value="EFA74802.1"/>
    <property type="molecule type" value="Genomic_DNA"/>
</dbReference>
<feature type="compositionally biased region" description="Low complexity" evidence="1">
    <location>
        <begin position="111"/>
        <end position="120"/>
    </location>
</feature>
<dbReference type="OMA" id="WKADASW"/>
<accession>D3BUL4</accession>
<comment type="caution">
    <text evidence="2">The sequence shown here is derived from an EMBL/GenBank/DDBJ whole genome shotgun (WGS) entry which is preliminary data.</text>
</comment>
<name>D3BUL4_HETP5</name>
<dbReference type="InterPro" id="IPR029021">
    <property type="entry name" value="Prot-tyrosine_phosphatase-like"/>
</dbReference>